<comment type="caution">
    <text evidence="1">The sequence shown here is derived from an EMBL/GenBank/DDBJ whole genome shotgun (WGS) entry which is preliminary data.</text>
</comment>
<sequence length="358" mass="40519">MVKTHQNKRANSMEANSAPKKHKCDAFQPSIKILDLFFYSFFTLSSYQQPLTHSTLPTALLACDSLPLTHFLFTLFSLLLSLGVSLRVPICLVSSSVRLSSHPWNHCLISPLYPHNDDDESIAAALFYTQFSPKSGENNSSTEKVTLVSLANSIKQSSRQFQSLVQCLEDSDSTPSKVFKDFGSTSKTPNVPEVLQHTSEKAKTESSNAKTGPRHIINQINLPELELPIDSQRTRMDPCGMGFLITEICLGKVEDFKRVFIPVSEINKEDRKHWYLVVVDRLARQVILLDPNPTKCQDRRRRRTATKLATYLEDVLDPLNRYYDNEITPTFSTIGYDFLESEGISKLKDESNLDDDLH</sequence>
<evidence type="ECO:0000313" key="1">
    <source>
        <dbReference type="EMBL" id="MED6213325.1"/>
    </source>
</evidence>
<protein>
    <recommendedName>
        <fullName evidence="3">Ubiquitin-like protease family profile domain-containing protein</fullName>
    </recommendedName>
</protein>
<evidence type="ECO:0000313" key="2">
    <source>
        <dbReference type="Proteomes" id="UP001341840"/>
    </source>
</evidence>
<dbReference type="SUPFAM" id="SSF54001">
    <property type="entry name" value="Cysteine proteinases"/>
    <property type="match status" value="1"/>
</dbReference>
<proteinExistence type="predicted"/>
<dbReference type="Gene3D" id="3.40.395.10">
    <property type="entry name" value="Adenoviral Proteinase, Chain A"/>
    <property type="match status" value="1"/>
</dbReference>
<accession>A0ABU6YSD6</accession>
<dbReference type="InterPro" id="IPR038765">
    <property type="entry name" value="Papain-like_cys_pep_sf"/>
</dbReference>
<keyword evidence="2" id="KW-1185">Reference proteome</keyword>
<dbReference type="Proteomes" id="UP001341840">
    <property type="component" value="Unassembled WGS sequence"/>
</dbReference>
<organism evidence="1 2">
    <name type="scientific">Stylosanthes scabra</name>
    <dbReference type="NCBI Taxonomy" id="79078"/>
    <lineage>
        <taxon>Eukaryota</taxon>
        <taxon>Viridiplantae</taxon>
        <taxon>Streptophyta</taxon>
        <taxon>Embryophyta</taxon>
        <taxon>Tracheophyta</taxon>
        <taxon>Spermatophyta</taxon>
        <taxon>Magnoliopsida</taxon>
        <taxon>eudicotyledons</taxon>
        <taxon>Gunneridae</taxon>
        <taxon>Pentapetalae</taxon>
        <taxon>rosids</taxon>
        <taxon>fabids</taxon>
        <taxon>Fabales</taxon>
        <taxon>Fabaceae</taxon>
        <taxon>Papilionoideae</taxon>
        <taxon>50 kb inversion clade</taxon>
        <taxon>dalbergioids sensu lato</taxon>
        <taxon>Dalbergieae</taxon>
        <taxon>Pterocarpus clade</taxon>
        <taxon>Stylosanthes</taxon>
    </lineage>
</organism>
<reference evidence="1 2" key="1">
    <citation type="journal article" date="2023" name="Plants (Basel)">
        <title>Bridging the Gap: Combining Genomics and Transcriptomics Approaches to Understand Stylosanthes scabra, an Orphan Legume from the Brazilian Caatinga.</title>
        <authorList>
            <person name="Ferreira-Neto J.R.C."/>
            <person name="da Silva M.D."/>
            <person name="Binneck E."/>
            <person name="de Melo N.F."/>
            <person name="da Silva R.H."/>
            <person name="de Melo A.L.T.M."/>
            <person name="Pandolfi V."/>
            <person name="Bustamante F.O."/>
            <person name="Brasileiro-Vidal A.C."/>
            <person name="Benko-Iseppon A.M."/>
        </authorList>
    </citation>
    <scope>NUCLEOTIDE SEQUENCE [LARGE SCALE GENOMIC DNA]</scope>
    <source>
        <tissue evidence="1">Leaves</tissue>
    </source>
</reference>
<name>A0ABU6YSD6_9FABA</name>
<evidence type="ECO:0008006" key="3">
    <source>
        <dbReference type="Google" id="ProtNLM"/>
    </source>
</evidence>
<dbReference type="EMBL" id="JASCZI010243530">
    <property type="protein sequence ID" value="MED6213325.1"/>
    <property type="molecule type" value="Genomic_DNA"/>
</dbReference>
<gene>
    <name evidence="1" type="ORF">PIB30_092034</name>
</gene>